<dbReference type="Gene3D" id="1.10.3130.20">
    <property type="entry name" value="Phycobilisome linker domain"/>
    <property type="match status" value="1"/>
</dbReference>
<dbReference type="EMBL" id="VVIW01000027">
    <property type="protein sequence ID" value="NHZ44143.1"/>
    <property type="molecule type" value="Genomic_DNA"/>
</dbReference>
<dbReference type="InterPro" id="IPR024079">
    <property type="entry name" value="MetalloPept_cat_dom_sf"/>
</dbReference>
<comment type="caution">
    <text evidence="2">The sequence shown here is derived from an EMBL/GenBank/DDBJ whole genome shotgun (WGS) entry which is preliminary data.</text>
</comment>
<dbReference type="InterPro" id="IPR025282">
    <property type="entry name" value="DUF4214"/>
</dbReference>
<dbReference type="Proteomes" id="UP000819052">
    <property type="component" value="Unassembled WGS sequence"/>
</dbReference>
<gene>
    <name evidence="2" type="ORF">F1609_28835</name>
</gene>
<dbReference type="Pfam" id="PF13946">
    <property type="entry name" value="DUF4214"/>
    <property type="match status" value="1"/>
</dbReference>
<accession>A0ABX0MAF5</accession>
<protein>
    <submittedName>
        <fullName evidence="2">DUF4214 domain-containing protein</fullName>
    </submittedName>
</protein>
<dbReference type="InterPro" id="IPR038255">
    <property type="entry name" value="PBS_linker_sf"/>
</dbReference>
<dbReference type="InterPro" id="IPR006026">
    <property type="entry name" value="Peptidase_Metallo"/>
</dbReference>
<evidence type="ECO:0000259" key="1">
    <source>
        <dbReference type="SMART" id="SM00235"/>
    </source>
</evidence>
<dbReference type="Gene3D" id="3.40.390.10">
    <property type="entry name" value="Collagenase (Catalytic Domain)"/>
    <property type="match status" value="1"/>
</dbReference>
<keyword evidence="3" id="KW-1185">Reference proteome</keyword>
<proteinExistence type="predicted"/>
<evidence type="ECO:0000313" key="2">
    <source>
        <dbReference type="EMBL" id="NHZ44143.1"/>
    </source>
</evidence>
<dbReference type="SUPFAM" id="SSF55486">
    <property type="entry name" value="Metalloproteases ('zincins'), catalytic domain"/>
    <property type="match status" value="1"/>
</dbReference>
<feature type="domain" description="Peptidase metallopeptidase" evidence="1">
    <location>
        <begin position="60"/>
        <end position="254"/>
    </location>
</feature>
<organism evidence="2 3">
    <name type="scientific">Massilia aquatica</name>
    <dbReference type="NCBI Taxonomy" id="2609000"/>
    <lineage>
        <taxon>Bacteria</taxon>
        <taxon>Pseudomonadati</taxon>
        <taxon>Pseudomonadota</taxon>
        <taxon>Betaproteobacteria</taxon>
        <taxon>Burkholderiales</taxon>
        <taxon>Oxalobacteraceae</taxon>
        <taxon>Telluria group</taxon>
        <taxon>Massilia</taxon>
    </lineage>
</organism>
<sequence>MVSAGKTSGPCLSAACQPRASLRAAHPRPAITNSASMTTVSDIKNLYLSGFNHIDALIDEGPDWNYLGTYKPYLTYTFSITSGNEEGERGQSAFSPAQQASARTALAYLSTVTGVRFQETMIGSSAQIHLALVDIENDDFVGLTSWHTLYTPPLTTLPRAQVTDYTASAYVYLDNLEYRTSTADLTPGGQGYQVLLHELGHMMGLAHPFEGTHQLPYEDDYTANTLMSYDHLDDKFYSTYSEYDIAAFNWIYGGDGLRGRYGVGGSMDYLTGRSMDETITGTAGSERVDGAGGDDSIDGKAGFDEAGYSGARANYDITKVNGAYIVTDRVGDEGRDVLTNIETLVFAGSSVSLAYESVVQALYVGYFGRAADYNGMQSFQQQLSALGAPEDLRGLSEAYGKNAGLRALVDSFASSAESAALYPGNTGTFIKALYQNVFGRAPDAGGLTFWSNAIDSGGLSRANASLSIMAGALDNKTSQGMLDAKLVTNKLTAASGFTLMIDTAQEIGGYSGAAAAGAVRNMLGAVTAATDLQAYQATIVATLKGMTLGGARPADAPGAPADDLPITHAELIGIGYQSWEPTLV</sequence>
<evidence type="ECO:0000313" key="3">
    <source>
        <dbReference type="Proteomes" id="UP000819052"/>
    </source>
</evidence>
<dbReference type="SMART" id="SM00235">
    <property type="entry name" value="ZnMc"/>
    <property type="match status" value="1"/>
</dbReference>
<dbReference type="InterPro" id="IPR011049">
    <property type="entry name" value="Serralysin-like_metalloprot_C"/>
</dbReference>
<name>A0ABX0MAF5_9BURK</name>
<reference evidence="2 3" key="1">
    <citation type="submission" date="2019-09" db="EMBL/GenBank/DDBJ databases">
        <title>Taxonomy of Antarctic Massilia spp.: description of Massilia rubra sp. nov., Massilia aquatica sp. nov., Massilia mucilaginosa sp. nov., Massilia frigida sp. nov. isolated from streams, lakes and regoliths.</title>
        <authorList>
            <person name="Holochova P."/>
            <person name="Sedlacek I."/>
            <person name="Kralova S."/>
            <person name="Maslanova I."/>
            <person name="Busse H.-J."/>
            <person name="Stankova E."/>
            <person name="Vrbovska V."/>
            <person name="Kovarovic V."/>
            <person name="Bartak M."/>
            <person name="Svec P."/>
            <person name="Pantucek R."/>
        </authorList>
    </citation>
    <scope>NUCLEOTIDE SEQUENCE [LARGE SCALE GENOMIC DNA]</scope>
    <source>
        <strain evidence="2 3">CCM 8693</strain>
    </source>
</reference>
<dbReference type="SUPFAM" id="SSF51120">
    <property type="entry name" value="beta-Roll"/>
    <property type="match status" value="1"/>
</dbReference>